<dbReference type="NCBIfam" id="TIGR00291">
    <property type="entry name" value="RNA_SBDS"/>
    <property type="match status" value="1"/>
</dbReference>
<evidence type="ECO:0000256" key="3">
    <source>
        <dbReference type="ARBA" id="ARBA00007433"/>
    </source>
</evidence>
<comment type="subcellular location">
    <subcellularLocation>
        <location evidence="2">Cytoplasm</location>
    </subcellularLocation>
    <subcellularLocation>
        <location evidence="1">Nucleus</location>
    </subcellularLocation>
</comment>
<evidence type="ECO:0000259" key="9">
    <source>
        <dbReference type="Pfam" id="PF01172"/>
    </source>
</evidence>
<reference evidence="12 13" key="1">
    <citation type="submission" date="2024-03" db="EMBL/GenBank/DDBJ databases">
        <title>The Acrasis kona genome and developmental transcriptomes reveal deep origins of eukaryotic multicellular pathways.</title>
        <authorList>
            <person name="Sheikh S."/>
            <person name="Fu C.-J."/>
            <person name="Brown M.W."/>
            <person name="Baldauf S.L."/>
        </authorList>
    </citation>
    <scope>NUCLEOTIDE SEQUENCE [LARGE SCALE GENOMIC DNA]</scope>
    <source>
        <strain evidence="12 13">ATCC MYA-3509</strain>
    </source>
</reference>
<evidence type="ECO:0000256" key="6">
    <source>
        <dbReference type="ARBA" id="ARBA00023242"/>
    </source>
</evidence>
<comment type="caution">
    <text evidence="12">The sequence shown here is derived from an EMBL/GenBank/DDBJ whole genome shotgun (WGS) entry which is preliminary data.</text>
</comment>
<dbReference type="AlphaFoldDB" id="A0AAW2Z2T8"/>
<feature type="compositionally biased region" description="Acidic residues" evidence="8">
    <location>
        <begin position="355"/>
        <end position="365"/>
    </location>
</feature>
<dbReference type="SUPFAM" id="SSF89895">
    <property type="entry name" value="FYSH domain"/>
    <property type="match status" value="1"/>
</dbReference>
<keyword evidence="4" id="KW-0963">Cytoplasm</keyword>
<evidence type="ECO:0000256" key="4">
    <source>
        <dbReference type="ARBA" id="ARBA00022490"/>
    </source>
</evidence>
<organism evidence="12 13">
    <name type="scientific">Acrasis kona</name>
    <dbReference type="NCBI Taxonomy" id="1008807"/>
    <lineage>
        <taxon>Eukaryota</taxon>
        <taxon>Discoba</taxon>
        <taxon>Heterolobosea</taxon>
        <taxon>Tetramitia</taxon>
        <taxon>Eutetramitia</taxon>
        <taxon>Acrasidae</taxon>
        <taxon>Acrasis</taxon>
    </lineage>
</organism>
<evidence type="ECO:0000256" key="2">
    <source>
        <dbReference type="ARBA" id="ARBA00004496"/>
    </source>
</evidence>
<evidence type="ECO:0000256" key="7">
    <source>
        <dbReference type="ARBA" id="ARBA00049708"/>
    </source>
</evidence>
<dbReference type="InterPro" id="IPR039100">
    <property type="entry name" value="Sdo1/SBDS-like"/>
</dbReference>
<sequence length="405" mass="47236">MQRLTKTPTNQKIHTNISIVRLKHKGKRFEIACYKNKVCTQILTQKAKKTLMKYCKRVKFTPMSHMERLTKKTDLLKAFGDMELEEIMVLILDKGELQISPKERELMYESMFSEIVNYIVTMCINPDTQKPYPASVIERALKETHFAVQVTKSTKKQALDVIRKLKKTIPIERAQMRLKCTVFDSAHVRQLRTLLKNGDAKIEKDDYNVEDKCSTLVILIDPGLFRDIDELIVGSADAEVEVLNTTVQQEGEESIDDIDVSTSAIKIASSEDEQQDKQEEKQKTKKPLKQKKVKKTGEEGEEIKKKKKKDESEDEEELLQRVKKSRKNKKKGKAEEEEEEEEEDTRKHRRRKVVEEEEEESDDEPELNKRERRKAANKKKVVEVEEDDENEDEVDYGDEDEDDIN</sequence>
<dbReference type="Pfam" id="PF20268">
    <property type="entry name" value="SBDS_C"/>
    <property type="match status" value="1"/>
</dbReference>
<feature type="compositionally biased region" description="Basic residues" evidence="8">
    <location>
        <begin position="283"/>
        <end position="294"/>
    </location>
</feature>
<dbReference type="Proteomes" id="UP001431209">
    <property type="component" value="Unassembled WGS sequence"/>
</dbReference>
<evidence type="ECO:0000313" key="12">
    <source>
        <dbReference type="EMBL" id="KAL0484112.1"/>
    </source>
</evidence>
<comment type="similarity">
    <text evidence="3">Belongs to the SDO1/SBDS family.</text>
</comment>
<dbReference type="SUPFAM" id="SSF109728">
    <property type="entry name" value="Hypothetical protein AF0491, middle domain"/>
    <property type="match status" value="1"/>
</dbReference>
<keyword evidence="6" id="KW-0539">Nucleus</keyword>
<dbReference type="Gene3D" id="1.10.10.900">
    <property type="entry name" value="SBDS protein C-terminal domain, subdomain 1"/>
    <property type="match status" value="1"/>
</dbReference>
<dbReference type="GO" id="GO:0005737">
    <property type="term" value="C:cytoplasm"/>
    <property type="evidence" value="ECO:0007669"/>
    <property type="project" value="UniProtKB-SubCell"/>
</dbReference>
<feature type="domain" description="Ribosome maturation protein SDO1/SBDS C-terminal" evidence="11">
    <location>
        <begin position="191"/>
        <end position="244"/>
    </location>
</feature>
<dbReference type="GO" id="GO:0005634">
    <property type="term" value="C:nucleus"/>
    <property type="evidence" value="ECO:0007669"/>
    <property type="project" value="UniProtKB-SubCell"/>
</dbReference>
<keyword evidence="5" id="KW-0690">Ribosome biogenesis</keyword>
<feature type="region of interest" description="Disordered" evidence="8">
    <location>
        <begin position="267"/>
        <end position="405"/>
    </location>
</feature>
<dbReference type="InterPro" id="IPR036786">
    <property type="entry name" value="Ribosome_mat_SBDS_N_sf"/>
</dbReference>
<dbReference type="InterPro" id="IPR046928">
    <property type="entry name" value="SDO1/SBDS_C"/>
</dbReference>
<evidence type="ECO:0000256" key="8">
    <source>
        <dbReference type="SAM" id="MobiDB-lite"/>
    </source>
</evidence>
<feature type="compositionally biased region" description="Basic residues" evidence="8">
    <location>
        <begin position="370"/>
        <end position="379"/>
    </location>
</feature>
<proteinExistence type="inferred from homology"/>
<feature type="domain" description="Ribosome maturation protein SDO1/SBDS central" evidence="10">
    <location>
        <begin position="114"/>
        <end position="174"/>
    </location>
</feature>
<evidence type="ECO:0000256" key="1">
    <source>
        <dbReference type="ARBA" id="ARBA00004123"/>
    </source>
</evidence>
<dbReference type="InterPro" id="IPR019783">
    <property type="entry name" value="SDO1/SBDS_N"/>
</dbReference>
<keyword evidence="13" id="KW-1185">Reference proteome</keyword>
<evidence type="ECO:0000256" key="5">
    <source>
        <dbReference type="ARBA" id="ARBA00022517"/>
    </source>
</evidence>
<dbReference type="Pfam" id="PF09377">
    <property type="entry name" value="SBDS_domain_II"/>
    <property type="match status" value="1"/>
</dbReference>
<evidence type="ECO:0000259" key="10">
    <source>
        <dbReference type="Pfam" id="PF09377"/>
    </source>
</evidence>
<feature type="compositionally biased region" description="Basic and acidic residues" evidence="8">
    <location>
        <begin position="295"/>
        <end position="304"/>
    </location>
</feature>
<dbReference type="Pfam" id="PF01172">
    <property type="entry name" value="SBDS_N"/>
    <property type="match status" value="1"/>
</dbReference>
<accession>A0AAW2Z2T8</accession>
<protein>
    <submittedName>
        <fullName evidence="12">Ribosome maturation protein SDO1</fullName>
    </submittedName>
</protein>
<dbReference type="Gene3D" id="3.30.1250.10">
    <property type="entry name" value="Ribosome maturation protein SBDS, N-terminal domain"/>
    <property type="match status" value="1"/>
</dbReference>
<feature type="compositionally biased region" description="Basic residues" evidence="8">
    <location>
        <begin position="321"/>
        <end position="332"/>
    </location>
</feature>
<dbReference type="GO" id="GO:0042256">
    <property type="term" value="P:cytosolic ribosome assembly"/>
    <property type="evidence" value="ECO:0007669"/>
    <property type="project" value="InterPro"/>
</dbReference>
<dbReference type="InterPro" id="IPR037188">
    <property type="entry name" value="Sdo1/SBDS_central_sf"/>
</dbReference>
<evidence type="ECO:0000259" key="11">
    <source>
        <dbReference type="Pfam" id="PF20268"/>
    </source>
</evidence>
<dbReference type="InterPro" id="IPR018978">
    <property type="entry name" value="SDO1/SBDS_central"/>
</dbReference>
<name>A0AAW2Z2T8_9EUKA</name>
<feature type="domain" description="Ribosome maturation protein SDO1/SBDS N-terminal" evidence="9">
    <location>
        <begin position="16"/>
        <end position="104"/>
    </location>
</feature>
<feature type="compositionally biased region" description="Acidic residues" evidence="8">
    <location>
        <begin position="384"/>
        <end position="405"/>
    </location>
</feature>
<dbReference type="Gene3D" id="3.30.70.240">
    <property type="match status" value="1"/>
</dbReference>
<dbReference type="InterPro" id="IPR002140">
    <property type="entry name" value="Sdo1/SBDS"/>
</dbReference>
<comment type="subunit">
    <text evidence="7">Associates with the 60S ribosomal subunit.</text>
</comment>
<dbReference type="PANTHER" id="PTHR10927:SF1">
    <property type="entry name" value="RIBOSOME MATURATION PROTEIN SBDS"/>
    <property type="match status" value="1"/>
</dbReference>
<gene>
    <name evidence="12" type="ORF">AKO1_004939</name>
</gene>
<dbReference type="PANTHER" id="PTHR10927">
    <property type="entry name" value="RIBOSOME MATURATION PROTEIN SBDS"/>
    <property type="match status" value="1"/>
</dbReference>
<evidence type="ECO:0000313" key="13">
    <source>
        <dbReference type="Proteomes" id="UP001431209"/>
    </source>
</evidence>
<dbReference type="EMBL" id="JAOPGA020001024">
    <property type="protein sequence ID" value="KAL0484112.1"/>
    <property type="molecule type" value="Genomic_DNA"/>
</dbReference>